<sequence>MPNNSIQKSVRLVVDGVVVSVIGLVSYFLASYLLETDQREILTISGSLNLICLGTIICLVGCVQSLELVIKR</sequence>
<dbReference type="Proteomes" id="UP000445696">
    <property type="component" value="Unassembled WGS sequence"/>
</dbReference>
<accession>A0A845MGI9</accession>
<keyword evidence="1" id="KW-0472">Membrane</keyword>
<dbReference type="EMBL" id="WTVA01000004">
    <property type="protein sequence ID" value="MZR22775.1"/>
    <property type="molecule type" value="Genomic_DNA"/>
</dbReference>
<dbReference type="RefSeq" id="WP_161339237.1">
    <property type="nucleotide sequence ID" value="NZ_JBHSDG010000004.1"/>
</dbReference>
<evidence type="ECO:0000313" key="3">
    <source>
        <dbReference type="Proteomes" id="UP000445696"/>
    </source>
</evidence>
<comment type="caution">
    <text evidence="2">The sequence shown here is derived from an EMBL/GenBank/DDBJ whole genome shotgun (WGS) entry which is preliminary data.</text>
</comment>
<gene>
    <name evidence="2" type="ORF">GQF03_10580</name>
</gene>
<proteinExistence type="predicted"/>
<organism evidence="2 3">
    <name type="scientific">Sneathiella chungangensis</name>
    <dbReference type="NCBI Taxonomy" id="1418234"/>
    <lineage>
        <taxon>Bacteria</taxon>
        <taxon>Pseudomonadati</taxon>
        <taxon>Pseudomonadota</taxon>
        <taxon>Alphaproteobacteria</taxon>
        <taxon>Sneathiellales</taxon>
        <taxon>Sneathiellaceae</taxon>
        <taxon>Sneathiella</taxon>
    </lineage>
</organism>
<dbReference type="AlphaFoldDB" id="A0A845MGI9"/>
<feature type="transmembrane region" description="Helical" evidence="1">
    <location>
        <begin position="46"/>
        <end position="70"/>
    </location>
</feature>
<protein>
    <submittedName>
        <fullName evidence="2">Uncharacterized protein</fullName>
    </submittedName>
</protein>
<keyword evidence="1" id="KW-1133">Transmembrane helix</keyword>
<reference evidence="2 3" key="1">
    <citation type="journal article" date="2014" name="Int. J. Syst. Evol. Microbiol.">
        <title>Sneathiella chungangensis sp. nov., isolated from a marine sand, and emended description of the genus Sneathiella.</title>
        <authorList>
            <person name="Siamphan C."/>
            <person name="Kim H."/>
            <person name="Lee J.S."/>
            <person name="Kim W."/>
        </authorList>
    </citation>
    <scope>NUCLEOTIDE SEQUENCE [LARGE SCALE GENOMIC DNA]</scope>
    <source>
        <strain evidence="2 3">KCTC 32476</strain>
    </source>
</reference>
<name>A0A845MGI9_9PROT</name>
<feature type="transmembrane region" description="Helical" evidence="1">
    <location>
        <begin position="12"/>
        <end position="34"/>
    </location>
</feature>
<keyword evidence="3" id="KW-1185">Reference proteome</keyword>
<keyword evidence="1" id="KW-0812">Transmembrane</keyword>
<evidence type="ECO:0000256" key="1">
    <source>
        <dbReference type="SAM" id="Phobius"/>
    </source>
</evidence>
<evidence type="ECO:0000313" key="2">
    <source>
        <dbReference type="EMBL" id="MZR22775.1"/>
    </source>
</evidence>